<dbReference type="AlphaFoldDB" id="A0A8J2PJR4"/>
<evidence type="ECO:0000313" key="1">
    <source>
        <dbReference type="EMBL" id="CAG7825209.1"/>
    </source>
</evidence>
<protein>
    <submittedName>
        <fullName evidence="1">Uncharacterized protein</fullName>
    </submittedName>
</protein>
<reference evidence="1" key="1">
    <citation type="submission" date="2021-06" db="EMBL/GenBank/DDBJ databases">
        <authorList>
            <person name="Hodson N. C."/>
            <person name="Mongue J. A."/>
            <person name="Jaron S. K."/>
        </authorList>
    </citation>
    <scope>NUCLEOTIDE SEQUENCE</scope>
</reference>
<feature type="non-terminal residue" evidence="1">
    <location>
        <position position="1"/>
    </location>
</feature>
<keyword evidence="2" id="KW-1185">Reference proteome</keyword>
<gene>
    <name evidence="1" type="ORF">AFUS01_LOCUS35333</name>
</gene>
<accession>A0A8J2PJR4</accession>
<proteinExistence type="predicted"/>
<comment type="caution">
    <text evidence="1">The sequence shown here is derived from an EMBL/GenBank/DDBJ whole genome shotgun (WGS) entry which is preliminary data.</text>
</comment>
<organism evidence="1 2">
    <name type="scientific">Allacma fusca</name>
    <dbReference type="NCBI Taxonomy" id="39272"/>
    <lineage>
        <taxon>Eukaryota</taxon>
        <taxon>Metazoa</taxon>
        <taxon>Ecdysozoa</taxon>
        <taxon>Arthropoda</taxon>
        <taxon>Hexapoda</taxon>
        <taxon>Collembola</taxon>
        <taxon>Symphypleona</taxon>
        <taxon>Sminthuridae</taxon>
        <taxon>Allacma</taxon>
    </lineage>
</organism>
<sequence length="88" mass="10041">RHFVFGLKMQDIVHHSTGSKLPTRDEIGLSCQNKSREKCTDCYIKKRSHDWAHAFCRFDTGEDLIDSIKTTFETLLAARLPSQVSSSL</sequence>
<dbReference type="Proteomes" id="UP000708208">
    <property type="component" value="Unassembled WGS sequence"/>
</dbReference>
<name>A0A8J2PJR4_9HEXA</name>
<evidence type="ECO:0000313" key="2">
    <source>
        <dbReference type="Proteomes" id="UP000708208"/>
    </source>
</evidence>
<dbReference type="EMBL" id="CAJVCH010535431">
    <property type="protein sequence ID" value="CAG7825209.1"/>
    <property type="molecule type" value="Genomic_DNA"/>
</dbReference>